<dbReference type="Gene3D" id="2.180.10.10">
    <property type="entry name" value="RHS repeat-associated core"/>
    <property type="match status" value="1"/>
</dbReference>
<name>A0A3R5W058_9FIRM</name>
<dbReference type="PANTHER" id="PTHR32305">
    <property type="match status" value="1"/>
</dbReference>
<evidence type="ECO:0000256" key="2">
    <source>
        <dbReference type="SAM" id="MobiDB-lite"/>
    </source>
</evidence>
<dbReference type="InterPro" id="IPR056823">
    <property type="entry name" value="TEN-like_YD-shell"/>
</dbReference>
<dbReference type="NCBIfam" id="TIGR01643">
    <property type="entry name" value="YD_repeat_2x"/>
    <property type="match status" value="1"/>
</dbReference>
<protein>
    <recommendedName>
        <fullName evidence="3">Teneurin-like YD-shell domain-containing protein</fullName>
    </recommendedName>
</protein>
<organism evidence="4 5">
    <name type="scientific">Roseburia inulinivorans</name>
    <dbReference type="NCBI Taxonomy" id="360807"/>
    <lineage>
        <taxon>Bacteria</taxon>
        <taxon>Bacillati</taxon>
        <taxon>Bacillota</taxon>
        <taxon>Clostridia</taxon>
        <taxon>Lachnospirales</taxon>
        <taxon>Lachnospiraceae</taxon>
        <taxon>Roseburia</taxon>
    </lineage>
</organism>
<dbReference type="InterPro" id="IPR006530">
    <property type="entry name" value="YD"/>
</dbReference>
<dbReference type="EMBL" id="QRTF01000068">
    <property type="protein sequence ID" value="RGQ42796.1"/>
    <property type="molecule type" value="Genomic_DNA"/>
</dbReference>
<feature type="domain" description="Teneurin-like YD-shell" evidence="3">
    <location>
        <begin position="72"/>
        <end position="232"/>
    </location>
</feature>
<comment type="caution">
    <text evidence="4">The sequence shown here is derived from an EMBL/GenBank/DDBJ whole genome shotgun (WGS) entry which is preliminary data.</text>
</comment>
<evidence type="ECO:0000313" key="5">
    <source>
        <dbReference type="Proteomes" id="UP000283738"/>
    </source>
</evidence>
<proteinExistence type="predicted"/>
<dbReference type="Proteomes" id="UP000283738">
    <property type="component" value="Unassembled WGS sequence"/>
</dbReference>
<gene>
    <name evidence="4" type="ORF">DWY96_17165</name>
</gene>
<reference evidence="4 5" key="1">
    <citation type="submission" date="2018-08" db="EMBL/GenBank/DDBJ databases">
        <title>A genome reference for cultivated species of the human gut microbiota.</title>
        <authorList>
            <person name="Zou Y."/>
            <person name="Xue W."/>
            <person name="Luo G."/>
        </authorList>
    </citation>
    <scope>NUCLEOTIDE SEQUENCE [LARGE SCALE GENOMIC DNA]</scope>
    <source>
        <strain evidence="4 5">AF28-15</strain>
    </source>
</reference>
<feature type="region of interest" description="Disordered" evidence="2">
    <location>
        <begin position="1"/>
        <end position="41"/>
    </location>
</feature>
<dbReference type="Pfam" id="PF25023">
    <property type="entry name" value="TEN_YD-shell"/>
    <property type="match status" value="1"/>
</dbReference>
<evidence type="ECO:0000259" key="3">
    <source>
        <dbReference type="Pfam" id="PF25023"/>
    </source>
</evidence>
<evidence type="ECO:0000313" key="4">
    <source>
        <dbReference type="EMBL" id="RGQ42796.1"/>
    </source>
</evidence>
<evidence type="ECO:0000256" key="1">
    <source>
        <dbReference type="ARBA" id="ARBA00022737"/>
    </source>
</evidence>
<dbReference type="AlphaFoldDB" id="A0A3R5W058"/>
<accession>A0A3R5W058</accession>
<keyword evidence="1" id="KW-0677">Repeat</keyword>
<sequence>MPWGAATTMPTSLEGSGSGSCIPWGKGASHRRPEGPSPIKEPITATIRTATGFRRFAMGEAIPKRGQLLQAGKDLTLTFAYDARNRLIQIQDSTGARVTYGYDARGNRLRQEQGIEAGKKAQEGEAAEGCPGGKRINYAYDRAGRLVRKRELLDSGIAGEKKVWAETAYAYDENGNGNCIRIRTPEGYVLHRFFDDRDRLAHQVLEDRENDIRLLTRFSYDRGGNLIQVVQQGREGQRELSCTYDLKDRLTRVKELGGPVFGYGYDRNDNRIQQKRRLPLAQEAYAVTRYHYDLRGTWWARKKGEACGQNTPMMLPATGPKAGMGTG</sequence>
<dbReference type="InterPro" id="IPR050708">
    <property type="entry name" value="T6SS_VgrG/RHS"/>
</dbReference>
<dbReference type="PANTHER" id="PTHR32305:SF15">
    <property type="entry name" value="PROTEIN RHSA-RELATED"/>
    <property type="match status" value="1"/>
</dbReference>